<dbReference type="OrthoDB" id="1522602at2"/>
<protein>
    <submittedName>
        <fullName evidence="3">DUF5103 domain-containing protein</fullName>
    </submittedName>
</protein>
<organism evidence="3 4">
    <name type="scientific">Hanamia caeni</name>
    <dbReference type="NCBI Taxonomy" id="2294116"/>
    <lineage>
        <taxon>Bacteria</taxon>
        <taxon>Pseudomonadati</taxon>
        <taxon>Bacteroidota</taxon>
        <taxon>Chitinophagia</taxon>
        <taxon>Chitinophagales</taxon>
        <taxon>Chitinophagaceae</taxon>
        <taxon>Hanamia</taxon>
    </lineage>
</organism>
<dbReference type="RefSeq" id="WP_123120441.1">
    <property type="nucleotide sequence ID" value="NZ_RJJR01000006.1"/>
</dbReference>
<proteinExistence type="predicted"/>
<dbReference type="AlphaFoldDB" id="A0A3M9NI25"/>
<comment type="caution">
    <text evidence="3">The sequence shown here is derived from an EMBL/GenBank/DDBJ whole genome shotgun (WGS) entry which is preliminary data.</text>
</comment>
<evidence type="ECO:0000256" key="1">
    <source>
        <dbReference type="SAM" id="SignalP"/>
    </source>
</evidence>
<dbReference type="Proteomes" id="UP000267223">
    <property type="component" value="Unassembled WGS sequence"/>
</dbReference>
<evidence type="ECO:0000313" key="4">
    <source>
        <dbReference type="Proteomes" id="UP000267223"/>
    </source>
</evidence>
<sequence>MKSLKVVFIFLFIAASNRLSALNPDSIYNSNIKTVRLYTTGNQLTIPVIHLKGNDALQLQFDDLDADVKYYYYTYQLCNSDWTPSNLGQFDYLKGFTQQRITKYRFSSIAHIRYTHYEVVLPDQSMYPTRSGNYILKVYINNDTSQIAFTKRLMVVDTKATITARVVKPVSPEYFNTHQKVDFSVDVKALQSFSAPQQISVVLLQNYRWDNAITNLKPAFIRGNSLEYNTPNTGLFGAGKEWRWLDVRDFHLQSDRVATANYNKNSTDIFLRSDIPLSTQRYVYYRDLNGLSTIEAIRGINPFYEGDYATVYFSFAPPNGQPYTNNDIYLFGQLTNYNYIDSLKMKFNPEKSLYETHLLLKQGYYDYTYIAVDKSNPSVRIDLDGNYFETENVYTILVYYKPFIGRADELIGVYSLNSRTDQPGPSF</sequence>
<reference evidence="3 4" key="1">
    <citation type="submission" date="2018-11" db="EMBL/GenBank/DDBJ databases">
        <title>Draft genome sequence of Ferruginibacter sp. BO-59.</title>
        <authorList>
            <person name="Im W.T."/>
        </authorList>
    </citation>
    <scope>NUCLEOTIDE SEQUENCE [LARGE SCALE GENOMIC DNA]</scope>
    <source>
        <strain evidence="3 4">BO-59</strain>
    </source>
</reference>
<keyword evidence="1" id="KW-0732">Signal</keyword>
<gene>
    <name evidence="3" type="ORF">EFY79_09370</name>
</gene>
<dbReference type="InterPro" id="IPR031345">
    <property type="entry name" value="T9SS_Plug_N"/>
</dbReference>
<dbReference type="Pfam" id="PF17116">
    <property type="entry name" value="T9SS_plug_1st"/>
    <property type="match status" value="1"/>
</dbReference>
<evidence type="ECO:0000259" key="2">
    <source>
        <dbReference type="Pfam" id="PF17116"/>
    </source>
</evidence>
<name>A0A3M9NI25_9BACT</name>
<feature type="domain" description="Type 9 secretion system plug protein N-terminal" evidence="2">
    <location>
        <begin position="32"/>
        <end position="156"/>
    </location>
</feature>
<keyword evidence="4" id="KW-1185">Reference proteome</keyword>
<feature type="chain" id="PRO_5018048052" evidence="1">
    <location>
        <begin position="22"/>
        <end position="427"/>
    </location>
</feature>
<evidence type="ECO:0000313" key="3">
    <source>
        <dbReference type="EMBL" id="RNI36957.1"/>
    </source>
</evidence>
<dbReference type="EMBL" id="RJJR01000006">
    <property type="protein sequence ID" value="RNI36957.1"/>
    <property type="molecule type" value="Genomic_DNA"/>
</dbReference>
<accession>A0A3M9NI25</accession>
<feature type="signal peptide" evidence="1">
    <location>
        <begin position="1"/>
        <end position="21"/>
    </location>
</feature>